<evidence type="ECO:0000256" key="3">
    <source>
        <dbReference type="ARBA" id="ARBA00022737"/>
    </source>
</evidence>
<evidence type="ECO:0000256" key="8">
    <source>
        <dbReference type="PROSITE-ProRule" id="PRU01263"/>
    </source>
</evidence>
<feature type="binding site" evidence="8">
    <location>
        <position position="49"/>
    </location>
    <ligand>
        <name>Zn(2+)</name>
        <dbReference type="ChEBI" id="CHEBI:29105"/>
    </ligand>
</feature>
<evidence type="ECO:0000256" key="2">
    <source>
        <dbReference type="ARBA" id="ARBA00022723"/>
    </source>
</evidence>
<dbReference type="KEGG" id="mde:101892040"/>
<dbReference type="RefSeq" id="XP_011290827.1">
    <property type="nucleotide sequence ID" value="XM_011292525.2"/>
</dbReference>
<dbReference type="EnsemblMetazoa" id="MDOA013396-RB">
    <property type="protein sequence ID" value="MDOA013396-PB"/>
    <property type="gene ID" value="MDOA013396"/>
</dbReference>
<evidence type="ECO:0000313" key="13">
    <source>
        <dbReference type="Proteomes" id="UP001652621"/>
    </source>
</evidence>
<feature type="region of interest" description="Disordered" evidence="9">
    <location>
        <begin position="155"/>
        <end position="198"/>
    </location>
</feature>
<dbReference type="GO" id="GO:0008270">
    <property type="term" value="F:zinc ion binding"/>
    <property type="evidence" value="ECO:0007669"/>
    <property type="project" value="UniProtKB-UniRule"/>
</dbReference>
<dbReference type="Gene3D" id="3.30.160.60">
    <property type="entry name" value="Classic Zinc Finger"/>
    <property type="match status" value="5"/>
</dbReference>
<dbReference type="InterPro" id="IPR012934">
    <property type="entry name" value="Znf_AD"/>
</dbReference>
<keyword evidence="4 7" id="KW-0863">Zinc-finger</keyword>
<sequence length="569" mass="66461">MLCCVCLLENTGTMGIYEPDGIELKIEQIIQQHLWFQPETDNPIRSHICFVCWGTLLDFHTFYEQAKKIHHQYETEEKGKLIKEEETPISSNFIDQANDELFENILEMNIEIGDNLKKICEVESDSISADNPLEDTQNDLVSKPNWSDTKNEMHTLQINSPGKPQDVEEGSDNECSEDYDPSASSDEKESISSEDDCLSTLTKKNRKKTYKTGGTANKNRTPIEQSIYEIRKKRKELYKIDEKHADEMILKYVPMGCDLCVFVGKTFPDIVEHFKEAHPRTRPYVTCCDKQFTKRCHLAQHALMHEDPNCFKCHECNKKFTSKRGLRSHDLNYHATEEERIFACDMCPKKFAARNFLELHKPSHIPREQWEFFCPKCPSSRFASSYLLKVHTSMQHKRSKHVCHVCAKEIRDKTTFEKHVRSHFGETAPRVPCPYPGCDSWLKDEDNLRKHMKRHNLEGITYRCEICDKVYKNRVGLTNHKRYSHTMSANFKCEQCDRSFKKAISLREHMTQHTGETLYKCPFCTRTFNSNANMHAHKKRAHPIEWEEWRRTKTGSAQVVIKQQTSNSL</sequence>
<feature type="domain" description="C2H2-type" evidence="10">
    <location>
        <begin position="462"/>
        <end position="490"/>
    </location>
</feature>
<dbReference type="Pfam" id="PF00096">
    <property type="entry name" value="zf-C2H2"/>
    <property type="match status" value="3"/>
</dbReference>
<dbReference type="GO" id="GO:0005634">
    <property type="term" value="C:nucleus"/>
    <property type="evidence" value="ECO:0007669"/>
    <property type="project" value="UniProtKB-SubCell"/>
</dbReference>
<evidence type="ECO:0000256" key="7">
    <source>
        <dbReference type="PROSITE-ProRule" id="PRU00042"/>
    </source>
</evidence>
<evidence type="ECO:0000256" key="4">
    <source>
        <dbReference type="ARBA" id="ARBA00022771"/>
    </source>
</evidence>
<dbReference type="SUPFAM" id="SSF57667">
    <property type="entry name" value="beta-beta-alpha zinc fingers"/>
    <property type="match status" value="4"/>
</dbReference>
<dbReference type="PROSITE" id="PS51915">
    <property type="entry name" value="ZAD"/>
    <property type="match status" value="1"/>
</dbReference>
<dbReference type="SMART" id="SM00868">
    <property type="entry name" value="zf-AD"/>
    <property type="match status" value="1"/>
</dbReference>
<dbReference type="InterPro" id="IPR013087">
    <property type="entry name" value="Znf_C2H2_type"/>
</dbReference>
<feature type="domain" description="C2H2-type" evidence="10">
    <location>
        <begin position="491"/>
        <end position="518"/>
    </location>
</feature>
<dbReference type="VEuPathDB" id="VectorBase:MDOMA2_016080"/>
<keyword evidence="5 8" id="KW-0862">Zinc</keyword>
<accession>A0A1I8NB08</accession>
<dbReference type="Gene3D" id="3.40.1800.20">
    <property type="match status" value="1"/>
</dbReference>
<dbReference type="VEuPathDB" id="VectorBase:MDOA013396"/>
<reference evidence="12" key="1">
    <citation type="submission" date="2020-05" db="UniProtKB">
        <authorList>
            <consortium name="EnsemblMetazoa"/>
        </authorList>
    </citation>
    <scope>IDENTIFICATION</scope>
    <source>
        <strain evidence="12">Aabys</strain>
    </source>
</reference>
<dbReference type="eggNOG" id="KOG1721">
    <property type="taxonomic scope" value="Eukaryota"/>
</dbReference>
<evidence type="ECO:0000313" key="12">
    <source>
        <dbReference type="EnsemblMetazoa" id="MDOA013396-PB"/>
    </source>
</evidence>
<dbReference type="InterPro" id="IPR036236">
    <property type="entry name" value="Znf_C2H2_sf"/>
</dbReference>
<feature type="compositionally biased region" description="Acidic residues" evidence="9">
    <location>
        <begin position="167"/>
        <end position="180"/>
    </location>
</feature>
<evidence type="ECO:0000256" key="6">
    <source>
        <dbReference type="ARBA" id="ARBA00023242"/>
    </source>
</evidence>
<evidence type="ECO:0000259" key="10">
    <source>
        <dbReference type="PROSITE" id="PS50157"/>
    </source>
</evidence>
<feature type="domain" description="C2H2-type" evidence="10">
    <location>
        <begin position="311"/>
        <end position="339"/>
    </location>
</feature>
<proteinExistence type="predicted"/>
<keyword evidence="6" id="KW-0539">Nucleus</keyword>
<feature type="binding site" evidence="8">
    <location>
        <position position="3"/>
    </location>
    <ligand>
        <name>Zn(2+)</name>
        <dbReference type="ChEBI" id="CHEBI:29105"/>
    </ligand>
</feature>
<keyword evidence="13" id="KW-1185">Reference proteome</keyword>
<keyword evidence="2 8" id="KW-0479">Metal-binding</keyword>
<dbReference type="PANTHER" id="PTHR23225:SF2">
    <property type="entry name" value="AT09679P-RELATED"/>
    <property type="match status" value="1"/>
</dbReference>
<dbReference type="PANTHER" id="PTHR23225">
    <property type="entry name" value="ZINC FINGER PROTEIN"/>
    <property type="match status" value="1"/>
</dbReference>
<feature type="domain" description="C2H2-type" evidence="10">
    <location>
        <begin position="519"/>
        <end position="547"/>
    </location>
</feature>
<dbReference type="OrthoDB" id="3565419at2759"/>
<evidence type="ECO:0000313" key="14">
    <source>
        <dbReference type="RefSeq" id="XP_011290827.1"/>
    </source>
</evidence>
<dbReference type="PROSITE" id="PS50157">
    <property type="entry name" value="ZINC_FINGER_C2H2_2"/>
    <property type="match status" value="6"/>
</dbReference>
<dbReference type="Pfam" id="PF13894">
    <property type="entry name" value="zf-C2H2_4"/>
    <property type="match status" value="1"/>
</dbReference>
<evidence type="ECO:0000256" key="9">
    <source>
        <dbReference type="SAM" id="MobiDB-lite"/>
    </source>
</evidence>
<dbReference type="FunFam" id="3.30.160.60:FF:000145">
    <property type="entry name" value="Zinc finger protein 574"/>
    <property type="match status" value="1"/>
</dbReference>
<reference evidence="14" key="2">
    <citation type="submission" date="2025-04" db="UniProtKB">
        <authorList>
            <consortium name="RefSeq"/>
        </authorList>
    </citation>
    <scope>IDENTIFICATION</scope>
    <source>
        <strain evidence="14">Aabys</strain>
    </source>
</reference>
<dbReference type="InterPro" id="IPR039970">
    <property type="entry name" value="TF_Grauzone"/>
</dbReference>
<feature type="binding site" evidence="8">
    <location>
        <position position="6"/>
    </location>
    <ligand>
        <name>Zn(2+)</name>
        <dbReference type="ChEBI" id="CHEBI:29105"/>
    </ligand>
</feature>
<dbReference type="GO" id="GO:0003700">
    <property type="term" value="F:DNA-binding transcription factor activity"/>
    <property type="evidence" value="ECO:0007669"/>
    <property type="project" value="InterPro"/>
</dbReference>
<dbReference type="SUPFAM" id="SSF57716">
    <property type="entry name" value="Glucocorticoid receptor-like (DNA-binding domain)"/>
    <property type="match status" value="1"/>
</dbReference>
<dbReference type="Proteomes" id="UP001652621">
    <property type="component" value="Unplaced"/>
</dbReference>
<gene>
    <name evidence="12" type="primary">101892040</name>
    <name evidence="14" type="synonym">LOC101892040</name>
</gene>
<dbReference type="PROSITE" id="PS00028">
    <property type="entry name" value="ZINC_FINGER_C2H2_1"/>
    <property type="match status" value="6"/>
</dbReference>
<evidence type="ECO:0000256" key="5">
    <source>
        <dbReference type="ARBA" id="ARBA00022833"/>
    </source>
</evidence>
<feature type="region of interest" description="Disordered" evidence="9">
    <location>
        <begin position="129"/>
        <end position="148"/>
    </location>
</feature>
<evidence type="ECO:0000259" key="11">
    <source>
        <dbReference type="PROSITE" id="PS51915"/>
    </source>
</evidence>
<organism evidence="12">
    <name type="scientific">Musca domestica</name>
    <name type="common">House fly</name>
    <dbReference type="NCBI Taxonomy" id="7370"/>
    <lineage>
        <taxon>Eukaryota</taxon>
        <taxon>Metazoa</taxon>
        <taxon>Ecdysozoa</taxon>
        <taxon>Arthropoda</taxon>
        <taxon>Hexapoda</taxon>
        <taxon>Insecta</taxon>
        <taxon>Pterygota</taxon>
        <taxon>Neoptera</taxon>
        <taxon>Endopterygota</taxon>
        <taxon>Diptera</taxon>
        <taxon>Brachycera</taxon>
        <taxon>Muscomorpha</taxon>
        <taxon>Muscoidea</taxon>
        <taxon>Muscidae</taxon>
        <taxon>Musca</taxon>
    </lineage>
</organism>
<feature type="domain" description="ZAD" evidence="11">
    <location>
        <begin position="1"/>
        <end position="76"/>
    </location>
</feature>
<feature type="compositionally biased region" description="Polar residues" evidence="9">
    <location>
        <begin position="138"/>
        <end position="148"/>
    </location>
</feature>
<dbReference type="GeneID" id="101892040"/>
<feature type="domain" description="C2H2-type" evidence="10">
    <location>
        <begin position="401"/>
        <end position="428"/>
    </location>
</feature>
<dbReference type="SMART" id="SM00355">
    <property type="entry name" value="ZnF_C2H2"/>
    <property type="match status" value="10"/>
</dbReference>
<evidence type="ECO:0000256" key="1">
    <source>
        <dbReference type="ARBA" id="ARBA00004123"/>
    </source>
</evidence>
<feature type="domain" description="C2H2-type" evidence="10">
    <location>
        <begin position="342"/>
        <end position="369"/>
    </location>
</feature>
<comment type="subcellular location">
    <subcellularLocation>
        <location evidence="1">Nucleus</location>
    </subcellularLocation>
</comment>
<keyword evidence="3" id="KW-0677">Repeat</keyword>
<protein>
    <submittedName>
        <fullName evidence="14">Transcription factor grauzone isoform X1</fullName>
    </submittedName>
</protein>
<feature type="binding site" evidence="8">
    <location>
        <position position="52"/>
    </location>
    <ligand>
        <name>Zn(2+)</name>
        <dbReference type="ChEBI" id="CHEBI:29105"/>
    </ligand>
</feature>
<dbReference type="Pfam" id="PF07776">
    <property type="entry name" value="zf-AD"/>
    <property type="match status" value="1"/>
</dbReference>
<dbReference type="AlphaFoldDB" id="A0A1I8NB08"/>
<name>A0A1I8NB08_MUSDO</name>